<dbReference type="EMBL" id="AZBU02000009">
    <property type="protein sequence ID" value="TKR64425.1"/>
    <property type="molecule type" value="Genomic_DNA"/>
</dbReference>
<evidence type="ECO:0000256" key="1">
    <source>
        <dbReference type="SAM" id="MobiDB-lite"/>
    </source>
</evidence>
<protein>
    <submittedName>
        <fullName evidence="2">Uncharacterized protein</fullName>
    </submittedName>
</protein>
<gene>
    <name evidence="2" type="ORF">L596_024957</name>
</gene>
<organism evidence="2 3">
    <name type="scientific">Steinernema carpocapsae</name>
    <name type="common">Entomopathogenic nematode</name>
    <dbReference type="NCBI Taxonomy" id="34508"/>
    <lineage>
        <taxon>Eukaryota</taxon>
        <taxon>Metazoa</taxon>
        <taxon>Ecdysozoa</taxon>
        <taxon>Nematoda</taxon>
        <taxon>Chromadorea</taxon>
        <taxon>Rhabditida</taxon>
        <taxon>Tylenchina</taxon>
        <taxon>Panagrolaimomorpha</taxon>
        <taxon>Strongyloidoidea</taxon>
        <taxon>Steinernematidae</taxon>
        <taxon>Steinernema</taxon>
    </lineage>
</organism>
<feature type="compositionally biased region" description="Low complexity" evidence="1">
    <location>
        <begin position="67"/>
        <end position="99"/>
    </location>
</feature>
<dbReference type="AlphaFoldDB" id="A0A4V5ZYN7"/>
<keyword evidence="3" id="KW-1185">Reference proteome</keyword>
<proteinExistence type="predicted"/>
<name>A0A4V5ZYN7_STECR</name>
<feature type="compositionally biased region" description="Low complexity" evidence="1">
    <location>
        <begin position="46"/>
        <end position="57"/>
    </location>
</feature>
<reference evidence="2 3" key="1">
    <citation type="journal article" date="2015" name="Genome Biol.">
        <title>Comparative genomics of Steinernema reveals deeply conserved gene regulatory networks.</title>
        <authorList>
            <person name="Dillman A.R."/>
            <person name="Macchietto M."/>
            <person name="Porter C.F."/>
            <person name="Rogers A."/>
            <person name="Williams B."/>
            <person name="Antoshechkin I."/>
            <person name="Lee M.M."/>
            <person name="Goodwin Z."/>
            <person name="Lu X."/>
            <person name="Lewis E.E."/>
            <person name="Goodrich-Blair H."/>
            <person name="Stock S.P."/>
            <person name="Adams B.J."/>
            <person name="Sternberg P.W."/>
            <person name="Mortazavi A."/>
        </authorList>
    </citation>
    <scope>NUCLEOTIDE SEQUENCE [LARGE SCALE GENOMIC DNA]</scope>
    <source>
        <strain evidence="2 3">ALL</strain>
    </source>
</reference>
<comment type="caution">
    <text evidence="2">The sequence shown here is derived from an EMBL/GenBank/DDBJ whole genome shotgun (WGS) entry which is preliminary data.</text>
</comment>
<evidence type="ECO:0000313" key="3">
    <source>
        <dbReference type="Proteomes" id="UP000298663"/>
    </source>
</evidence>
<evidence type="ECO:0000313" key="2">
    <source>
        <dbReference type="EMBL" id="TKR64425.1"/>
    </source>
</evidence>
<reference evidence="2 3" key="2">
    <citation type="journal article" date="2019" name="G3 (Bethesda)">
        <title>Hybrid Assembly of the Genome of the Entomopathogenic Nematode Steinernema carpocapsae Identifies the X-Chromosome.</title>
        <authorList>
            <person name="Serra L."/>
            <person name="Macchietto M."/>
            <person name="Macias-Munoz A."/>
            <person name="McGill C.J."/>
            <person name="Rodriguez I.M."/>
            <person name="Rodriguez B."/>
            <person name="Murad R."/>
            <person name="Mortazavi A."/>
        </authorList>
    </citation>
    <scope>NUCLEOTIDE SEQUENCE [LARGE SCALE GENOMIC DNA]</scope>
    <source>
        <strain evidence="2 3">ALL</strain>
    </source>
</reference>
<dbReference type="Proteomes" id="UP000298663">
    <property type="component" value="Unassembled WGS sequence"/>
</dbReference>
<accession>A0A4V5ZYN7</accession>
<feature type="region of interest" description="Disordered" evidence="1">
    <location>
        <begin position="39"/>
        <end position="113"/>
    </location>
</feature>
<sequence>MNLCEAFMCLQRSLAWGYAIVLMVSSPYPLTDTFLSFPEPKTKTDATSAARPATSRASARRAAEPVAGTARATTAASRATCPATAPTEDPEEAATATTADSRDTFPATAPPPASEERIVRRIVTSLYVLSFLFTCCCF</sequence>